<dbReference type="GO" id="GO:0008658">
    <property type="term" value="F:penicillin binding"/>
    <property type="evidence" value="ECO:0007669"/>
    <property type="project" value="InterPro"/>
</dbReference>
<dbReference type="NCBIfam" id="TIGR03423">
    <property type="entry name" value="pbp2_mrdA"/>
    <property type="match status" value="1"/>
</dbReference>
<dbReference type="GO" id="GO:0005886">
    <property type="term" value="C:plasma membrane"/>
    <property type="evidence" value="ECO:0007669"/>
    <property type="project" value="UniProtKB-SubCell"/>
</dbReference>
<comment type="subcellular location">
    <subcellularLocation>
        <location evidence="2">Cell membrane</location>
    </subcellularLocation>
    <subcellularLocation>
        <location evidence="1">Membrane</location>
        <topology evidence="1">Single-pass membrane protein</topology>
    </subcellularLocation>
</comment>
<feature type="domain" description="Penicillin-binding protein dimerisation" evidence="15">
    <location>
        <begin position="48"/>
        <end position="190"/>
    </location>
</feature>
<dbReference type="AlphaFoldDB" id="A0A1G6N7C5"/>
<gene>
    <name evidence="17" type="primary">mrdA</name>
    <name evidence="17" type="ORF">E4650_07915</name>
    <name evidence="16" type="ORF">SAMN04488588_1509</name>
</gene>
<dbReference type="InterPro" id="IPR036138">
    <property type="entry name" value="PBP_dimer_sf"/>
</dbReference>
<dbReference type="PANTHER" id="PTHR30627:SF2">
    <property type="entry name" value="PEPTIDOGLYCAN D,D-TRANSPEPTIDASE MRDA"/>
    <property type="match status" value="1"/>
</dbReference>
<proteinExistence type="predicted"/>
<dbReference type="SUPFAM" id="SSF56519">
    <property type="entry name" value="Penicillin binding protein dimerisation domain"/>
    <property type="match status" value="1"/>
</dbReference>
<evidence type="ECO:0000256" key="4">
    <source>
        <dbReference type="ARBA" id="ARBA00022519"/>
    </source>
</evidence>
<keyword evidence="7 17" id="KW-0378">Hydrolase</keyword>
<dbReference type="EMBL" id="FMYV01000005">
    <property type="protein sequence ID" value="SDC63156.1"/>
    <property type="molecule type" value="Genomic_DNA"/>
</dbReference>
<name>A0A1G6N7C5_9BACT</name>
<reference evidence="17 19" key="2">
    <citation type="submission" date="2019-04" db="EMBL/GenBank/DDBJ databases">
        <title>Draft genome sequence data and analysis of a Fermenting Bacterium, Geotoga petraea strain HO-Geo1, isolated from heavy-oil petroleum reservoir in Russia.</title>
        <authorList>
            <person name="Grouzdev D.S."/>
            <person name="Semenova E.M."/>
            <person name="Sokolova D.S."/>
            <person name="Tourova T.P."/>
            <person name="Poltaraus A.B."/>
            <person name="Nazina T.N."/>
        </authorList>
    </citation>
    <scope>NUCLEOTIDE SEQUENCE [LARGE SCALE GENOMIC DNA]</scope>
    <source>
        <strain evidence="17 19">HO-Geo1</strain>
    </source>
</reference>
<dbReference type="InterPro" id="IPR001460">
    <property type="entry name" value="PCN-bd_Tpept"/>
</dbReference>
<dbReference type="InterPro" id="IPR005311">
    <property type="entry name" value="PBP_dimer"/>
</dbReference>
<dbReference type="Pfam" id="PF00905">
    <property type="entry name" value="Transpeptidase"/>
    <property type="match status" value="1"/>
</dbReference>
<dbReference type="Proteomes" id="UP000297288">
    <property type="component" value="Unassembled WGS sequence"/>
</dbReference>
<accession>A0A1G6N7C5</accession>
<dbReference type="EMBL" id="SRME01000005">
    <property type="protein sequence ID" value="TGG87223.1"/>
    <property type="molecule type" value="Genomic_DNA"/>
</dbReference>
<protein>
    <submittedName>
        <fullName evidence="17">Penicillin-binding protein 2</fullName>
        <ecNumber evidence="17">3.4.16.4</ecNumber>
    </submittedName>
    <submittedName>
        <fullName evidence="16">Peptidoglycan glycosyltransferase</fullName>
    </submittedName>
</protein>
<dbReference type="Proteomes" id="UP000199322">
    <property type="component" value="Unassembled WGS sequence"/>
</dbReference>
<evidence type="ECO:0000313" key="17">
    <source>
        <dbReference type="EMBL" id="TGG87223.1"/>
    </source>
</evidence>
<dbReference type="GO" id="GO:0009002">
    <property type="term" value="F:serine-type D-Ala-D-Ala carboxypeptidase activity"/>
    <property type="evidence" value="ECO:0007669"/>
    <property type="project" value="UniProtKB-EC"/>
</dbReference>
<dbReference type="InterPro" id="IPR017790">
    <property type="entry name" value="Penicillin-binding_protein_2"/>
</dbReference>
<keyword evidence="12" id="KW-0961">Cell wall biogenesis/degradation</keyword>
<keyword evidence="6 13" id="KW-0812">Transmembrane</keyword>
<evidence type="ECO:0000256" key="12">
    <source>
        <dbReference type="ARBA" id="ARBA00023316"/>
    </source>
</evidence>
<dbReference type="GO" id="GO:0009252">
    <property type="term" value="P:peptidoglycan biosynthetic process"/>
    <property type="evidence" value="ECO:0007669"/>
    <property type="project" value="UniProtKB-KW"/>
</dbReference>
<dbReference type="RefSeq" id="WP_091404336.1">
    <property type="nucleotide sequence ID" value="NZ_FMYV01000005.1"/>
</dbReference>
<keyword evidence="4" id="KW-0997">Cell inner membrane</keyword>
<keyword evidence="3" id="KW-1003">Cell membrane</keyword>
<dbReference type="InterPro" id="IPR050515">
    <property type="entry name" value="Beta-lactam/transpept"/>
</dbReference>
<dbReference type="Gene3D" id="3.90.1310.10">
    <property type="entry name" value="Penicillin-binding protein 2a (Domain 2)"/>
    <property type="match status" value="1"/>
</dbReference>
<evidence type="ECO:0000313" key="16">
    <source>
        <dbReference type="EMBL" id="SDC63156.1"/>
    </source>
</evidence>
<dbReference type="GO" id="GO:0071972">
    <property type="term" value="F:peptidoglycan L,D-transpeptidase activity"/>
    <property type="evidence" value="ECO:0007669"/>
    <property type="project" value="TreeGrafter"/>
</dbReference>
<keyword evidence="10 13" id="KW-1133">Transmembrane helix</keyword>
<evidence type="ECO:0000256" key="6">
    <source>
        <dbReference type="ARBA" id="ARBA00022692"/>
    </source>
</evidence>
<dbReference type="InterPro" id="IPR012338">
    <property type="entry name" value="Beta-lactam/transpept-like"/>
</dbReference>
<dbReference type="OrthoDB" id="9770103at2"/>
<evidence type="ECO:0000256" key="5">
    <source>
        <dbReference type="ARBA" id="ARBA00022670"/>
    </source>
</evidence>
<keyword evidence="18" id="KW-1185">Reference proteome</keyword>
<feature type="domain" description="Penicillin-binding protein transpeptidase" evidence="14">
    <location>
        <begin position="225"/>
        <end position="558"/>
    </location>
</feature>
<organism evidence="16 18">
    <name type="scientific">Geotoga petraea</name>
    <dbReference type="NCBI Taxonomy" id="28234"/>
    <lineage>
        <taxon>Bacteria</taxon>
        <taxon>Thermotogati</taxon>
        <taxon>Thermotogota</taxon>
        <taxon>Thermotogae</taxon>
        <taxon>Petrotogales</taxon>
        <taxon>Petrotogaceae</taxon>
        <taxon>Geotoga</taxon>
    </lineage>
</organism>
<keyword evidence="8" id="KW-0133">Cell shape</keyword>
<dbReference type="STRING" id="28234.SAMN04488588_1509"/>
<evidence type="ECO:0000256" key="8">
    <source>
        <dbReference type="ARBA" id="ARBA00022960"/>
    </source>
</evidence>
<keyword evidence="11 13" id="KW-0472">Membrane</keyword>
<evidence type="ECO:0000256" key="10">
    <source>
        <dbReference type="ARBA" id="ARBA00022989"/>
    </source>
</evidence>
<dbReference type="GO" id="GO:0071555">
    <property type="term" value="P:cell wall organization"/>
    <property type="evidence" value="ECO:0007669"/>
    <property type="project" value="UniProtKB-KW"/>
</dbReference>
<dbReference type="Pfam" id="PF03717">
    <property type="entry name" value="PBP_dimer"/>
    <property type="match status" value="1"/>
</dbReference>
<reference evidence="16 18" key="1">
    <citation type="submission" date="2016-10" db="EMBL/GenBank/DDBJ databases">
        <authorList>
            <person name="de Groot N.N."/>
        </authorList>
    </citation>
    <scope>NUCLEOTIDE SEQUENCE [LARGE SCALE GENOMIC DNA]</scope>
    <source>
        <strain evidence="16 18">WG14</strain>
    </source>
</reference>
<evidence type="ECO:0000256" key="11">
    <source>
        <dbReference type="ARBA" id="ARBA00023136"/>
    </source>
</evidence>
<sequence>MRDNRVLFLFIFMISAFSILIGRAFYLQVINWQDYRLNVLDMSTRVYKIPGRRGDIYDKNGNLLAWNEKRYKLNLTSENLDSNEEEKLKGILKYSNVDINNLLDDLNFNKEADLKISSTTAKKVDSMDNIVVYENYIRKYSHDSLYHILGYVDNEGVPRTGIEREFNELLKGKEGYKIVTISPSGYIESTIEQVPSIKGNDIYLTLDIELQKKIYDYMEEHNHVGSVIISEPSNGSILAMVSYPAPNPNDFSRGLSNIEFRRILNDAKSPLLNRSISASFAPGSVLKPFIAYSALEYGISPEATINTTGRYNLYNSSGNRIATFDDWNLIGHGVVDLVKSLRVSANSYYYSLGEKIGIDFLYQQAEKYSLTEKTGVDLPGEITGVFPSEEWKRERFGEPWYPGETVQAFIGQSYIQMTPIQILRYYNILAEHGQYYNFHVYDKTKNSFDEVINEYDKKLSTSYELDEEYLSYILQGLNEVTSYPGDSQNGGTAYEYFKDADYKIAGKTGTAQVSGGKRSHAWFAGFTQEPEKNYSIVVFVENGGFGSSVAVPIAREFLDMVMVESR</sequence>
<evidence type="ECO:0000256" key="1">
    <source>
        <dbReference type="ARBA" id="ARBA00004167"/>
    </source>
</evidence>
<dbReference type="SUPFAM" id="SSF56601">
    <property type="entry name" value="beta-lactamase/transpeptidase-like"/>
    <property type="match status" value="1"/>
</dbReference>
<dbReference type="PANTHER" id="PTHR30627">
    <property type="entry name" value="PEPTIDOGLYCAN D,D-TRANSPEPTIDASE"/>
    <property type="match status" value="1"/>
</dbReference>
<keyword evidence="16" id="KW-0808">Transferase</keyword>
<evidence type="ECO:0000259" key="15">
    <source>
        <dbReference type="Pfam" id="PF03717"/>
    </source>
</evidence>
<evidence type="ECO:0000256" key="9">
    <source>
        <dbReference type="ARBA" id="ARBA00022984"/>
    </source>
</evidence>
<evidence type="ECO:0000313" key="19">
    <source>
        <dbReference type="Proteomes" id="UP000297288"/>
    </source>
</evidence>
<feature type="transmembrane region" description="Helical" evidence="13">
    <location>
        <begin position="7"/>
        <end position="26"/>
    </location>
</feature>
<keyword evidence="5" id="KW-0645">Protease</keyword>
<evidence type="ECO:0000259" key="14">
    <source>
        <dbReference type="Pfam" id="PF00905"/>
    </source>
</evidence>
<dbReference type="EC" id="3.4.16.4" evidence="17"/>
<evidence type="ECO:0000313" key="18">
    <source>
        <dbReference type="Proteomes" id="UP000199322"/>
    </source>
</evidence>
<dbReference type="GO" id="GO:0006508">
    <property type="term" value="P:proteolysis"/>
    <property type="evidence" value="ECO:0007669"/>
    <property type="project" value="UniProtKB-KW"/>
</dbReference>
<dbReference type="GO" id="GO:0008360">
    <property type="term" value="P:regulation of cell shape"/>
    <property type="evidence" value="ECO:0007669"/>
    <property type="project" value="UniProtKB-KW"/>
</dbReference>
<evidence type="ECO:0000256" key="7">
    <source>
        <dbReference type="ARBA" id="ARBA00022801"/>
    </source>
</evidence>
<keyword evidence="17" id="KW-0121">Carboxypeptidase</keyword>
<evidence type="ECO:0000256" key="3">
    <source>
        <dbReference type="ARBA" id="ARBA00022475"/>
    </source>
</evidence>
<dbReference type="Gene3D" id="3.40.710.10">
    <property type="entry name" value="DD-peptidase/beta-lactamase superfamily"/>
    <property type="match status" value="1"/>
</dbReference>
<keyword evidence="9" id="KW-0573">Peptidoglycan synthesis</keyword>
<dbReference type="GO" id="GO:0016740">
    <property type="term" value="F:transferase activity"/>
    <property type="evidence" value="ECO:0007669"/>
    <property type="project" value="UniProtKB-KW"/>
</dbReference>
<evidence type="ECO:0000256" key="13">
    <source>
        <dbReference type="SAM" id="Phobius"/>
    </source>
</evidence>
<evidence type="ECO:0000256" key="2">
    <source>
        <dbReference type="ARBA" id="ARBA00004236"/>
    </source>
</evidence>